<gene>
    <name evidence="3" type="ORF">QRD02_12995</name>
</gene>
<evidence type="ECO:0000313" key="4">
    <source>
        <dbReference type="Proteomes" id="UP001244787"/>
    </source>
</evidence>
<dbReference type="Pfam" id="PF00535">
    <property type="entry name" value="Glycos_transf_2"/>
    <property type="match status" value="1"/>
</dbReference>
<dbReference type="EC" id="2.4.-.-" evidence="3"/>
<feature type="domain" description="Glycosyltransferase 2-like" evidence="2">
    <location>
        <begin position="184"/>
        <end position="298"/>
    </location>
</feature>
<dbReference type="EMBL" id="JAUGQQ010000012">
    <property type="protein sequence ID" value="MDN3725298.1"/>
    <property type="molecule type" value="Genomic_DNA"/>
</dbReference>
<dbReference type="Gene3D" id="3.90.550.10">
    <property type="entry name" value="Spore Coat Polysaccharide Biosynthesis Protein SpsA, Chain A"/>
    <property type="match status" value="1"/>
</dbReference>
<dbReference type="CDD" id="cd00761">
    <property type="entry name" value="Glyco_tranf_GTA_type"/>
    <property type="match status" value="1"/>
</dbReference>
<keyword evidence="1" id="KW-1133">Transmembrane helix</keyword>
<dbReference type="Proteomes" id="UP001244787">
    <property type="component" value="Unassembled WGS sequence"/>
</dbReference>
<dbReference type="InterPro" id="IPR001173">
    <property type="entry name" value="Glyco_trans_2-like"/>
</dbReference>
<keyword evidence="1" id="KW-0812">Transmembrane</keyword>
<dbReference type="PANTHER" id="PTHR43685:SF2">
    <property type="entry name" value="GLYCOSYLTRANSFERASE 2-LIKE DOMAIN-CONTAINING PROTEIN"/>
    <property type="match status" value="1"/>
</dbReference>
<proteinExistence type="predicted"/>
<name>A0ABT8DIY8_9FLAO</name>
<evidence type="ECO:0000256" key="1">
    <source>
        <dbReference type="SAM" id="Phobius"/>
    </source>
</evidence>
<keyword evidence="3" id="KW-0328">Glycosyltransferase</keyword>
<keyword evidence="4" id="KW-1185">Reference proteome</keyword>
<sequence>MSSLTFAERETIFFILKGNSTECTLAEINFMMLFSFLKYLQPTHYFQLYRNDRTSIFPKVEHFPKEILAQLIPEPNFKSQKALEYDLSWQAINKGYIGNVEVYTTFDKVPIVDEYRFLRKYFHPVWVFYVLMLRIFSLKNPIKEIIAWKKSGGVKRSGYLKNPIQYPEWHSSESFLLKEKPFVSIVIPTLNRYEYLKDILADFEKQTYTNFEILIIDQSQPFNEDFSKSFNLNIRHIQQKEPALWLARNTAIEKSKGSIIALSEDDVRISPGWIENHLRCLDYFNAEISAGVFYPEGSSIPPERSFFCLASQFATGNAMLYKDVFRKIGLFDRQFEKQRMGDGEFGLRAYLHGLKSISNPFASCIDVKAGTGGLRQMGSWDAFRPKKLFSPRPIPSVLYLYRKYFGKKRTLLALFRNVPQSIIPYRYKKNKKMLVLGMLISLFLFPFVILQVVISWHLASKKLKQGAMINQL</sequence>
<dbReference type="SUPFAM" id="SSF53448">
    <property type="entry name" value="Nucleotide-diphospho-sugar transferases"/>
    <property type="match status" value="1"/>
</dbReference>
<feature type="transmembrane region" description="Helical" evidence="1">
    <location>
        <begin position="433"/>
        <end position="459"/>
    </location>
</feature>
<reference evidence="3 4" key="1">
    <citation type="submission" date="2023-06" db="EMBL/GenBank/DDBJ databases">
        <authorList>
            <person name="Ye Y.-Q."/>
            <person name="Du Z.-J."/>
        </authorList>
    </citation>
    <scope>NUCLEOTIDE SEQUENCE [LARGE SCALE GENOMIC DNA]</scope>
    <source>
        <strain evidence="3 4">SDUM287046</strain>
    </source>
</reference>
<accession>A0ABT8DIY8</accession>
<protein>
    <submittedName>
        <fullName evidence="3">Glycosyltransferase family A protein</fullName>
        <ecNumber evidence="3">2.4.-.-</ecNumber>
    </submittedName>
</protein>
<keyword evidence="3" id="KW-0808">Transferase</keyword>
<keyword evidence="1" id="KW-0472">Membrane</keyword>
<comment type="caution">
    <text evidence="3">The sequence shown here is derived from an EMBL/GenBank/DDBJ whole genome shotgun (WGS) entry which is preliminary data.</text>
</comment>
<dbReference type="InterPro" id="IPR050834">
    <property type="entry name" value="Glycosyltransf_2"/>
</dbReference>
<dbReference type="InterPro" id="IPR029044">
    <property type="entry name" value="Nucleotide-diphossugar_trans"/>
</dbReference>
<organism evidence="3 4">
    <name type="scientific">Aequorivita aurantiaca</name>
    <dbReference type="NCBI Taxonomy" id="3053356"/>
    <lineage>
        <taxon>Bacteria</taxon>
        <taxon>Pseudomonadati</taxon>
        <taxon>Bacteroidota</taxon>
        <taxon>Flavobacteriia</taxon>
        <taxon>Flavobacteriales</taxon>
        <taxon>Flavobacteriaceae</taxon>
        <taxon>Aequorivita</taxon>
    </lineage>
</organism>
<dbReference type="PANTHER" id="PTHR43685">
    <property type="entry name" value="GLYCOSYLTRANSFERASE"/>
    <property type="match status" value="1"/>
</dbReference>
<dbReference type="GO" id="GO:0016757">
    <property type="term" value="F:glycosyltransferase activity"/>
    <property type="evidence" value="ECO:0007669"/>
    <property type="project" value="UniProtKB-KW"/>
</dbReference>
<evidence type="ECO:0000313" key="3">
    <source>
        <dbReference type="EMBL" id="MDN3725298.1"/>
    </source>
</evidence>
<evidence type="ECO:0000259" key="2">
    <source>
        <dbReference type="Pfam" id="PF00535"/>
    </source>
</evidence>
<dbReference type="RefSeq" id="WP_290255389.1">
    <property type="nucleotide sequence ID" value="NZ_JAUGQQ010000012.1"/>
</dbReference>